<evidence type="ECO:0000313" key="2">
    <source>
        <dbReference type="EMBL" id="CAD7646586.1"/>
    </source>
</evidence>
<keyword evidence="3" id="KW-1185">Reference proteome</keyword>
<sequence>NTFRLILCLSLPDGHHYLVHLGDFTQWFGGRRAYFLVPFIVININASYQSLIYLISNEKDFLWIKIFASLRGLIPPSQMGIWKRKILEEVNELFVKSASRISYKKKKWRSDVTDICVRSADSDNSSTAIQ</sequence>
<gene>
    <name evidence="2" type="ORF">OSB1V03_LOCUS21050</name>
</gene>
<keyword evidence="1" id="KW-0812">Transmembrane</keyword>
<keyword evidence="1" id="KW-0472">Membrane</keyword>
<dbReference type="EMBL" id="OC891854">
    <property type="protein sequence ID" value="CAD7646586.1"/>
    <property type="molecule type" value="Genomic_DNA"/>
</dbReference>
<evidence type="ECO:0000256" key="1">
    <source>
        <dbReference type="SAM" id="Phobius"/>
    </source>
</evidence>
<feature type="transmembrane region" description="Helical" evidence="1">
    <location>
        <begin position="33"/>
        <end position="55"/>
    </location>
</feature>
<keyword evidence="1" id="KW-1133">Transmembrane helix</keyword>
<evidence type="ECO:0000313" key="3">
    <source>
        <dbReference type="Proteomes" id="UP000759131"/>
    </source>
</evidence>
<reference evidence="2" key="1">
    <citation type="submission" date="2020-11" db="EMBL/GenBank/DDBJ databases">
        <authorList>
            <person name="Tran Van P."/>
        </authorList>
    </citation>
    <scope>NUCLEOTIDE SEQUENCE</scope>
</reference>
<protein>
    <submittedName>
        <fullName evidence="2">Uncharacterized protein</fullName>
    </submittedName>
</protein>
<feature type="non-terminal residue" evidence="2">
    <location>
        <position position="1"/>
    </location>
</feature>
<proteinExistence type="predicted"/>
<dbReference type="EMBL" id="CAJPIZ010037279">
    <property type="protein sequence ID" value="CAG2121104.1"/>
    <property type="molecule type" value="Genomic_DNA"/>
</dbReference>
<feature type="non-terminal residue" evidence="2">
    <location>
        <position position="130"/>
    </location>
</feature>
<dbReference type="AlphaFoldDB" id="A0A7R9LRU6"/>
<name>A0A7R9LRU6_9ACAR</name>
<dbReference type="Proteomes" id="UP000759131">
    <property type="component" value="Unassembled WGS sequence"/>
</dbReference>
<accession>A0A7R9LRU6</accession>
<organism evidence="2">
    <name type="scientific">Medioppia subpectinata</name>
    <dbReference type="NCBI Taxonomy" id="1979941"/>
    <lineage>
        <taxon>Eukaryota</taxon>
        <taxon>Metazoa</taxon>
        <taxon>Ecdysozoa</taxon>
        <taxon>Arthropoda</taxon>
        <taxon>Chelicerata</taxon>
        <taxon>Arachnida</taxon>
        <taxon>Acari</taxon>
        <taxon>Acariformes</taxon>
        <taxon>Sarcoptiformes</taxon>
        <taxon>Oribatida</taxon>
        <taxon>Brachypylina</taxon>
        <taxon>Oppioidea</taxon>
        <taxon>Oppiidae</taxon>
        <taxon>Medioppia</taxon>
    </lineage>
</organism>